<gene>
    <name evidence="1" type="ORF">K3G42_002341</name>
</gene>
<proteinExistence type="predicted"/>
<accession>A0ACB8E738</accession>
<dbReference type="Proteomes" id="UP000827872">
    <property type="component" value="Linkage Group LG10"/>
</dbReference>
<comment type="caution">
    <text evidence="1">The sequence shown here is derived from an EMBL/GenBank/DDBJ whole genome shotgun (WGS) entry which is preliminary data.</text>
</comment>
<organism evidence="1 2">
    <name type="scientific">Sphaerodactylus townsendi</name>
    <dbReference type="NCBI Taxonomy" id="933632"/>
    <lineage>
        <taxon>Eukaryota</taxon>
        <taxon>Metazoa</taxon>
        <taxon>Chordata</taxon>
        <taxon>Craniata</taxon>
        <taxon>Vertebrata</taxon>
        <taxon>Euteleostomi</taxon>
        <taxon>Lepidosauria</taxon>
        <taxon>Squamata</taxon>
        <taxon>Bifurcata</taxon>
        <taxon>Gekkota</taxon>
        <taxon>Sphaerodactylidae</taxon>
        <taxon>Sphaerodactylus</taxon>
    </lineage>
</organism>
<protein>
    <submittedName>
        <fullName evidence="1">Uncharacterized protein</fullName>
    </submittedName>
</protein>
<name>A0ACB8E738_9SAUR</name>
<evidence type="ECO:0000313" key="1">
    <source>
        <dbReference type="EMBL" id="KAH7987965.1"/>
    </source>
</evidence>
<sequence length="124" mass="12291">MVPAGGGGAPPSAGPCGAEVALRLGAAPGQASSGLLALAVLLGLGLGGGAAALLWLGALGPRLLLRRRRRRQDPIPSGTAAQHDRSPGCVCQQSPSEAEGSLADPVSKRLFSGIPGLEARTQLL</sequence>
<reference evidence="1" key="1">
    <citation type="submission" date="2021-08" db="EMBL/GenBank/DDBJ databases">
        <title>The first chromosome-level gecko genome reveals the dynamic sex chromosomes of Neotropical dwarf geckos (Sphaerodactylidae: Sphaerodactylus).</title>
        <authorList>
            <person name="Pinto B.J."/>
            <person name="Keating S.E."/>
            <person name="Gamble T."/>
        </authorList>
    </citation>
    <scope>NUCLEOTIDE SEQUENCE</scope>
    <source>
        <strain evidence="1">TG3544</strain>
    </source>
</reference>
<keyword evidence="2" id="KW-1185">Reference proteome</keyword>
<dbReference type="EMBL" id="CM037623">
    <property type="protein sequence ID" value="KAH7987965.1"/>
    <property type="molecule type" value="Genomic_DNA"/>
</dbReference>
<evidence type="ECO:0000313" key="2">
    <source>
        <dbReference type="Proteomes" id="UP000827872"/>
    </source>
</evidence>